<dbReference type="AlphaFoldDB" id="A0A0L7R1V5"/>
<reference evidence="1 2" key="1">
    <citation type="submission" date="2015-07" db="EMBL/GenBank/DDBJ databases">
        <title>The genome of Habropoda laboriosa.</title>
        <authorList>
            <person name="Pan H."/>
            <person name="Kapheim K."/>
        </authorList>
    </citation>
    <scope>NUCLEOTIDE SEQUENCE [LARGE SCALE GENOMIC DNA]</scope>
    <source>
        <strain evidence="1">0110345459</strain>
    </source>
</reference>
<evidence type="ECO:0000313" key="1">
    <source>
        <dbReference type="EMBL" id="KOC64776.1"/>
    </source>
</evidence>
<evidence type="ECO:0000313" key="2">
    <source>
        <dbReference type="Proteomes" id="UP000053825"/>
    </source>
</evidence>
<proteinExistence type="predicted"/>
<organism evidence="1 2">
    <name type="scientific">Habropoda laboriosa</name>
    <dbReference type="NCBI Taxonomy" id="597456"/>
    <lineage>
        <taxon>Eukaryota</taxon>
        <taxon>Metazoa</taxon>
        <taxon>Ecdysozoa</taxon>
        <taxon>Arthropoda</taxon>
        <taxon>Hexapoda</taxon>
        <taxon>Insecta</taxon>
        <taxon>Pterygota</taxon>
        <taxon>Neoptera</taxon>
        <taxon>Endopterygota</taxon>
        <taxon>Hymenoptera</taxon>
        <taxon>Apocrita</taxon>
        <taxon>Aculeata</taxon>
        <taxon>Apoidea</taxon>
        <taxon>Anthophila</taxon>
        <taxon>Apidae</taxon>
        <taxon>Habropoda</taxon>
    </lineage>
</organism>
<dbReference type="EMBL" id="KQ414667">
    <property type="protein sequence ID" value="KOC64776.1"/>
    <property type="molecule type" value="Genomic_DNA"/>
</dbReference>
<accession>A0A0L7R1V5</accession>
<gene>
    <name evidence="1" type="ORF">WH47_00279</name>
</gene>
<protein>
    <submittedName>
        <fullName evidence="1">Uncharacterized protein</fullName>
    </submittedName>
</protein>
<name>A0A0L7R1V5_9HYME</name>
<dbReference type="Proteomes" id="UP000053825">
    <property type="component" value="Unassembled WGS sequence"/>
</dbReference>
<keyword evidence="2" id="KW-1185">Reference proteome</keyword>
<sequence length="82" mass="9416">MQGCIEHETKTVNNNVGKQKKNNCCVYFFLLRAESLGRLTVDRMILFKNVPLNTGCSRLKCVMKNKVALKLNPIKRIPNYLC</sequence>